<evidence type="ECO:0000313" key="1">
    <source>
        <dbReference type="EMBL" id="KAI4801883.1"/>
    </source>
</evidence>
<accession>A0ACB9VQ23</accession>
<proteinExistence type="predicted"/>
<protein>
    <submittedName>
        <fullName evidence="1">Uncharacterized protein</fullName>
    </submittedName>
</protein>
<comment type="caution">
    <text evidence="1">The sequence shown here is derived from an EMBL/GenBank/DDBJ whole genome shotgun (WGS) entry which is preliminary data.</text>
</comment>
<sequence>MMMRQQFIRKDYGSLSPAQTVSVLHSGFIVLTSNQSFLFLFLSLHSSPSLLPPPPPQAALMGGTTMVMALALPEQHCSLVDAYENCRALADAKACCDYALHVGVTWWGPKVHNEMETLVREHGVNSFQMYMAYKRHDDAEGLGAVPVAADL</sequence>
<organism evidence="1 2">
    <name type="scientific">Chaenocephalus aceratus</name>
    <name type="common">Blackfin icefish</name>
    <name type="synonym">Chaenichthys aceratus</name>
    <dbReference type="NCBI Taxonomy" id="36190"/>
    <lineage>
        <taxon>Eukaryota</taxon>
        <taxon>Metazoa</taxon>
        <taxon>Chordata</taxon>
        <taxon>Craniata</taxon>
        <taxon>Vertebrata</taxon>
        <taxon>Euteleostomi</taxon>
        <taxon>Actinopterygii</taxon>
        <taxon>Neopterygii</taxon>
        <taxon>Teleostei</taxon>
        <taxon>Neoteleostei</taxon>
        <taxon>Acanthomorphata</taxon>
        <taxon>Eupercaria</taxon>
        <taxon>Perciformes</taxon>
        <taxon>Notothenioidei</taxon>
        <taxon>Channichthyidae</taxon>
        <taxon>Chaenocephalus</taxon>
    </lineage>
</organism>
<keyword evidence="2" id="KW-1185">Reference proteome</keyword>
<reference evidence="1" key="1">
    <citation type="submission" date="2022-05" db="EMBL/GenBank/DDBJ databases">
        <title>Chromosome-level genome of Chaenocephalus aceratus.</title>
        <authorList>
            <person name="Park H."/>
        </authorList>
    </citation>
    <scope>NUCLEOTIDE SEQUENCE</scope>
    <source>
        <strain evidence="1">KU_202001</strain>
    </source>
</reference>
<evidence type="ECO:0000313" key="2">
    <source>
        <dbReference type="Proteomes" id="UP001057452"/>
    </source>
</evidence>
<name>A0ACB9VQ23_CHAAC</name>
<dbReference type="EMBL" id="CM043808">
    <property type="protein sequence ID" value="KAI4801883.1"/>
    <property type="molecule type" value="Genomic_DNA"/>
</dbReference>
<dbReference type="Proteomes" id="UP001057452">
    <property type="component" value="Chromosome 24"/>
</dbReference>
<gene>
    <name evidence="1" type="ORF">KUCAC02_019751</name>
</gene>